<name>A0A1W1XF51_9BACT</name>
<feature type="domain" description="Glycosyl transferase family 1" evidence="1">
    <location>
        <begin position="566"/>
        <end position="688"/>
    </location>
</feature>
<evidence type="ECO:0000313" key="2">
    <source>
        <dbReference type="EMBL" id="SMC22442.1"/>
    </source>
</evidence>
<reference evidence="2 3" key="1">
    <citation type="submission" date="2017-04" db="EMBL/GenBank/DDBJ databases">
        <authorList>
            <person name="Afonso C.L."/>
            <person name="Miller P.J."/>
            <person name="Scott M.A."/>
            <person name="Spackman E."/>
            <person name="Goraichik I."/>
            <person name="Dimitrov K.M."/>
            <person name="Suarez D.L."/>
            <person name="Swayne D.E."/>
        </authorList>
    </citation>
    <scope>NUCLEOTIDE SEQUENCE [LARGE SCALE GENOMIC DNA]</scope>
    <source>
        <strain evidence="2 3">DSM 13146</strain>
    </source>
</reference>
<dbReference type="SUPFAM" id="SSF53756">
    <property type="entry name" value="UDP-Glycosyltransferase/glycogen phosphorylase"/>
    <property type="match status" value="2"/>
</dbReference>
<dbReference type="GO" id="GO:0016757">
    <property type="term" value="F:glycosyltransferase activity"/>
    <property type="evidence" value="ECO:0007669"/>
    <property type="project" value="InterPro"/>
</dbReference>
<dbReference type="EMBL" id="FWXF01000006">
    <property type="protein sequence ID" value="SMC22442.1"/>
    <property type="molecule type" value="Genomic_DNA"/>
</dbReference>
<sequence>MMKVARGRLRPMVNWQAPVYDPSGYGEEARHLIKHIQCVWPLRVDPIGRFSTDFVKGMADGERELFRSLENRPLPREYINLIHIPAYGFHRDERALYNIGRTVFETDRIPPLWVDACNRMDEIWVPTRFNVETFCRSGVKVPVHTVPEGVNSEFFKPGLKPLSIPGRRAFAFLSVFEWSYRKGWDLLLKAWADVFSPGEDVCLILRTYPINATDCHNASQLIQARIRQFLREHVGKSPSEVAPIIVLGAQIPAGDMPHLYASADAFVLPSRGEGWGLPYMEAMACGLPVIGTAWGGNMAFMNERNAYLIDIDGLEQVGTRMDIDFYRGHYWAAPSLDSLKTLMRRVYDYPHEARRKGERARRDVVEKWRWESAAQKALDRLEAITHKLKARNSDSAILTPSAKKKSSIEVIWEGPQLVYSSLALVNKEICLRLMDQEDVKLCIIPEDSSHQSIHEDVTTRCLAQRFYGSFGLEHCVHVRHEWPPNFCPPQRGHWVMIQPWEYGRLPREWVEPMSSLVDEIWVPSRHVWKAYVSSGIPAERVQVIPNGVNLDIFRPAVTPLDLDTRKQFKFLFVGGTIWRKGIDVLLTAYRRIFTRSDDVVLVIKDMGQNSFYRGQGAFEHIRKIQEDPESPEILYITNDLDQYTMPALYKACDCLVHPYRGEGFALPVLEAMACGLPVIVTQGGATDDFCTPATSYKVRAVRRSFTSPSIQFAGGAGWILEPDVRDLERILVHVFKNPREAREKGERAAEQACRHHSWDRVAGLVSRRIHEIVQKPIIRFVPR</sequence>
<protein>
    <submittedName>
        <fullName evidence="2">Glycosyltransferase involved in cell wall bisynthesis</fullName>
    </submittedName>
</protein>
<keyword evidence="2" id="KW-0808">Transferase</keyword>
<evidence type="ECO:0000313" key="3">
    <source>
        <dbReference type="Proteomes" id="UP000192783"/>
    </source>
</evidence>
<gene>
    <name evidence="2" type="ORF">SAMN02746041_01456</name>
</gene>
<accession>A0A1W1XF51</accession>
<proteinExistence type="predicted"/>
<dbReference type="PANTHER" id="PTHR46656">
    <property type="entry name" value="PUTATIVE-RELATED"/>
    <property type="match status" value="1"/>
</dbReference>
<dbReference type="STRING" id="1121390.SAMN02746041_01456"/>
<dbReference type="AlphaFoldDB" id="A0A1W1XF51"/>
<dbReference type="Pfam" id="PF13692">
    <property type="entry name" value="Glyco_trans_1_4"/>
    <property type="match status" value="1"/>
</dbReference>
<dbReference type="CDD" id="cd03801">
    <property type="entry name" value="GT4_PimA-like"/>
    <property type="match status" value="1"/>
</dbReference>
<organism evidence="2 3">
    <name type="scientific">Desulfacinum hydrothermale DSM 13146</name>
    <dbReference type="NCBI Taxonomy" id="1121390"/>
    <lineage>
        <taxon>Bacteria</taxon>
        <taxon>Pseudomonadati</taxon>
        <taxon>Thermodesulfobacteriota</taxon>
        <taxon>Syntrophobacteria</taxon>
        <taxon>Syntrophobacterales</taxon>
        <taxon>Syntrophobacteraceae</taxon>
        <taxon>Desulfacinum</taxon>
    </lineage>
</organism>
<dbReference type="Pfam" id="PF00534">
    <property type="entry name" value="Glycos_transf_1"/>
    <property type="match status" value="1"/>
</dbReference>
<evidence type="ECO:0000259" key="1">
    <source>
        <dbReference type="Pfam" id="PF00534"/>
    </source>
</evidence>
<keyword evidence="3" id="KW-1185">Reference proteome</keyword>
<dbReference type="Gene3D" id="3.40.50.2000">
    <property type="entry name" value="Glycogen Phosphorylase B"/>
    <property type="match status" value="2"/>
</dbReference>
<dbReference type="InterPro" id="IPR001296">
    <property type="entry name" value="Glyco_trans_1"/>
</dbReference>
<dbReference type="Proteomes" id="UP000192783">
    <property type="component" value="Unassembled WGS sequence"/>
</dbReference>
<dbReference type="PANTHER" id="PTHR46656:SF3">
    <property type="entry name" value="PUTATIVE-RELATED"/>
    <property type="match status" value="1"/>
</dbReference>